<evidence type="ECO:0000313" key="2">
    <source>
        <dbReference type="Proteomes" id="UP000805193"/>
    </source>
</evidence>
<keyword evidence="2" id="KW-1185">Reference proteome</keyword>
<comment type="caution">
    <text evidence="1">The sequence shown here is derived from an EMBL/GenBank/DDBJ whole genome shotgun (WGS) entry which is preliminary data.</text>
</comment>
<dbReference type="Proteomes" id="UP000805193">
    <property type="component" value="Unassembled WGS sequence"/>
</dbReference>
<gene>
    <name evidence="1" type="ORF">HPB47_000759</name>
</gene>
<protein>
    <submittedName>
        <fullName evidence="1">Uncharacterized protein</fullName>
    </submittedName>
</protein>
<sequence>MALNLKPDIKEYFSQHILNKMPFFTSVFTQRRFLQIFWMLHVSPDPQSPQTRPTRGSMVRNIVQYIDTKRTEHFKAGPKICVDESTMTVGFKDRVSFKCYNPQNQ</sequence>
<dbReference type="EMBL" id="JABSTQ010010096">
    <property type="protein sequence ID" value="KAG0423478.1"/>
    <property type="molecule type" value="Genomic_DNA"/>
</dbReference>
<name>A0AC60PQV8_IXOPE</name>
<accession>A0AC60PQV8</accession>
<proteinExistence type="predicted"/>
<evidence type="ECO:0000313" key="1">
    <source>
        <dbReference type="EMBL" id="KAG0423478.1"/>
    </source>
</evidence>
<reference evidence="1 2" key="1">
    <citation type="journal article" date="2020" name="Cell">
        <title>Large-Scale Comparative Analyses of Tick Genomes Elucidate Their Genetic Diversity and Vector Capacities.</title>
        <authorList>
            <consortium name="Tick Genome and Microbiome Consortium (TIGMIC)"/>
            <person name="Jia N."/>
            <person name="Wang J."/>
            <person name="Shi W."/>
            <person name="Du L."/>
            <person name="Sun Y."/>
            <person name="Zhan W."/>
            <person name="Jiang J.F."/>
            <person name="Wang Q."/>
            <person name="Zhang B."/>
            <person name="Ji P."/>
            <person name="Bell-Sakyi L."/>
            <person name="Cui X.M."/>
            <person name="Yuan T.T."/>
            <person name="Jiang B.G."/>
            <person name="Yang W.F."/>
            <person name="Lam T.T."/>
            <person name="Chang Q.C."/>
            <person name="Ding S.J."/>
            <person name="Wang X.J."/>
            <person name="Zhu J.G."/>
            <person name="Ruan X.D."/>
            <person name="Zhao L."/>
            <person name="Wei J.T."/>
            <person name="Ye R.Z."/>
            <person name="Que T.C."/>
            <person name="Du C.H."/>
            <person name="Zhou Y.H."/>
            <person name="Cheng J.X."/>
            <person name="Dai P.F."/>
            <person name="Guo W.B."/>
            <person name="Han X.H."/>
            <person name="Huang E.J."/>
            <person name="Li L.F."/>
            <person name="Wei W."/>
            <person name="Gao Y.C."/>
            <person name="Liu J.Z."/>
            <person name="Shao H.Z."/>
            <person name="Wang X."/>
            <person name="Wang C.C."/>
            <person name="Yang T.C."/>
            <person name="Huo Q.B."/>
            <person name="Li W."/>
            <person name="Chen H.Y."/>
            <person name="Chen S.E."/>
            <person name="Zhou L.G."/>
            <person name="Ni X.B."/>
            <person name="Tian J.H."/>
            <person name="Sheng Y."/>
            <person name="Liu T."/>
            <person name="Pan Y.S."/>
            <person name="Xia L.Y."/>
            <person name="Li J."/>
            <person name="Zhao F."/>
            <person name="Cao W.C."/>
        </authorList>
    </citation>
    <scope>NUCLEOTIDE SEQUENCE [LARGE SCALE GENOMIC DNA]</scope>
    <source>
        <strain evidence="1">Iper-2018</strain>
    </source>
</reference>
<organism evidence="1 2">
    <name type="scientific">Ixodes persulcatus</name>
    <name type="common">Taiga tick</name>
    <dbReference type="NCBI Taxonomy" id="34615"/>
    <lineage>
        <taxon>Eukaryota</taxon>
        <taxon>Metazoa</taxon>
        <taxon>Ecdysozoa</taxon>
        <taxon>Arthropoda</taxon>
        <taxon>Chelicerata</taxon>
        <taxon>Arachnida</taxon>
        <taxon>Acari</taxon>
        <taxon>Parasitiformes</taxon>
        <taxon>Ixodida</taxon>
        <taxon>Ixodoidea</taxon>
        <taxon>Ixodidae</taxon>
        <taxon>Ixodinae</taxon>
        <taxon>Ixodes</taxon>
    </lineage>
</organism>